<evidence type="ECO:0000313" key="2">
    <source>
        <dbReference type="EMBL" id="CUN26128.1"/>
    </source>
</evidence>
<dbReference type="Proteomes" id="UP000095597">
    <property type="component" value="Unassembled WGS sequence"/>
</dbReference>
<protein>
    <submittedName>
        <fullName evidence="3">Uncharacterized protein</fullName>
    </submittedName>
</protein>
<keyword evidence="1" id="KW-0812">Transmembrane</keyword>
<dbReference type="EMBL" id="CYYM01000003">
    <property type="protein sequence ID" value="CUN72397.1"/>
    <property type="molecule type" value="Genomic_DNA"/>
</dbReference>
<reference evidence="4 5" key="1">
    <citation type="submission" date="2015-09" db="EMBL/GenBank/DDBJ databases">
        <authorList>
            <consortium name="Pathogen Informatics"/>
        </authorList>
    </citation>
    <scope>NUCLEOTIDE SEQUENCE [LARGE SCALE GENOMIC DNA]</scope>
    <source>
        <strain evidence="3 4">2789STDY5608851</strain>
        <strain evidence="2 5">2789STDY5834961</strain>
    </source>
</reference>
<dbReference type="EMBL" id="CYXO01000028">
    <property type="protein sequence ID" value="CUN26128.1"/>
    <property type="molecule type" value="Genomic_DNA"/>
</dbReference>
<evidence type="ECO:0000313" key="3">
    <source>
        <dbReference type="EMBL" id="CUN72397.1"/>
    </source>
</evidence>
<keyword evidence="1" id="KW-0472">Membrane</keyword>
<dbReference type="Proteomes" id="UP000095380">
    <property type="component" value="Unassembled WGS sequence"/>
</dbReference>
<accession>A0A173Z925</accession>
<gene>
    <name evidence="3" type="ORF">ERS852408_00809</name>
    <name evidence="2" type="ORF">ERS852573_02962</name>
</gene>
<proteinExistence type="predicted"/>
<evidence type="ECO:0000256" key="1">
    <source>
        <dbReference type="SAM" id="Phobius"/>
    </source>
</evidence>
<evidence type="ECO:0000313" key="4">
    <source>
        <dbReference type="Proteomes" id="UP000095380"/>
    </source>
</evidence>
<organism evidence="3 4">
    <name type="scientific">Dorea longicatena</name>
    <dbReference type="NCBI Taxonomy" id="88431"/>
    <lineage>
        <taxon>Bacteria</taxon>
        <taxon>Bacillati</taxon>
        <taxon>Bacillota</taxon>
        <taxon>Clostridia</taxon>
        <taxon>Lachnospirales</taxon>
        <taxon>Lachnospiraceae</taxon>
        <taxon>Dorea</taxon>
    </lineage>
</organism>
<evidence type="ECO:0000313" key="5">
    <source>
        <dbReference type="Proteomes" id="UP000095597"/>
    </source>
</evidence>
<sequence length="80" mass="9635">MKKQFLKIIDFLIFIFSFLLLLSTYFKLLSITFSNNEDNFIVLLWIVGICLASKFTRPLYQEILALRLPVERWLQMHHLK</sequence>
<keyword evidence="1" id="KW-1133">Transmembrane helix</keyword>
<name>A0A173Z925_9FIRM</name>
<dbReference type="AlphaFoldDB" id="A0A173Z925"/>
<feature type="transmembrane region" description="Helical" evidence="1">
    <location>
        <begin position="12"/>
        <end position="34"/>
    </location>
</feature>